<dbReference type="OrthoDB" id="6585121at2759"/>
<evidence type="ECO:0000259" key="2">
    <source>
        <dbReference type="Pfam" id="PF05699"/>
    </source>
</evidence>
<dbReference type="Proteomes" id="UP000475862">
    <property type="component" value="Unassembled WGS sequence"/>
</dbReference>
<evidence type="ECO:0000313" key="4">
    <source>
        <dbReference type="Proteomes" id="UP000475862"/>
    </source>
</evidence>
<dbReference type="PANTHER" id="PTHR46289:SF14">
    <property type="entry name" value="DUF4371 DOMAIN-CONTAINING PROTEIN"/>
    <property type="match status" value="1"/>
</dbReference>
<feature type="compositionally biased region" description="Polar residues" evidence="1">
    <location>
        <begin position="54"/>
        <end position="65"/>
    </location>
</feature>
<organism evidence="3 4">
    <name type="scientific">Aphis glycines</name>
    <name type="common">Soybean aphid</name>
    <dbReference type="NCBI Taxonomy" id="307491"/>
    <lineage>
        <taxon>Eukaryota</taxon>
        <taxon>Metazoa</taxon>
        <taxon>Ecdysozoa</taxon>
        <taxon>Arthropoda</taxon>
        <taxon>Hexapoda</taxon>
        <taxon>Insecta</taxon>
        <taxon>Pterygota</taxon>
        <taxon>Neoptera</taxon>
        <taxon>Paraneoptera</taxon>
        <taxon>Hemiptera</taxon>
        <taxon>Sternorrhyncha</taxon>
        <taxon>Aphidomorpha</taxon>
        <taxon>Aphidoidea</taxon>
        <taxon>Aphididae</taxon>
        <taxon>Aphidini</taxon>
        <taxon>Aphis</taxon>
        <taxon>Aphis</taxon>
    </lineage>
</organism>
<feature type="domain" description="HAT C-terminal dimerisation" evidence="2">
    <location>
        <begin position="485"/>
        <end position="544"/>
    </location>
</feature>
<feature type="region of interest" description="Disordered" evidence="1">
    <location>
        <begin position="50"/>
        <end position="74"/>
    </location>
</feature>
<dbReference type="InterPro" id="IPR008906">
    <property type="entry name" value="HATC_C_dom"/>
</dbReference>
<dbReference type="PANTHER" id="PTHR46289">
    <property type="entry name" value="52 KDA REPRESSOR OF THE INHIBITOR OF THE PROTEIN KINASE-LIKE PROTEIN-RELATED"/>
    <property type="match status" value="1"/>
</dbReference>
<dbReference type="GO" id="GO:0046983">
    <property type="term" value="F:protein dimerization activity"/>
    <property type="evidence" value="ECO:0007669"/>
    <property type="project" value="InterPro"/>
</dbReference>
<protein>
    <recommendedName>
        <fullName evidence="2">HAT C-terminal dimerisation domain-containing protein</fullName>
    </recommendedName>
</protein>
<dbReference type="AlphaFoldDB" id="A0A6G0TDU9"/>
<name>A0A6G0TDU9_APHGL</name>
<gene>
    <name evidence="3" type="ORF">AGLY_011498</name>
</gene>
<dbReference type="Pfam" id="PF05699">
    <property type="entry name" value="Dimer_Tnp_hAT"/>
    <property type="match status" value="1"/>
</dbReference>
<proteinExistence type="predicted"/>
<comment type="caution">
    <text evidence="3">The sequence shown here is derived from an EMBL/GenBank/DDBJ whole genome shotgun (WGS) entry which is preliminary data.</text>
</comment>
<reference evidence="3 4" key="1">
    <citation type="submission" date="2019-08" db="EMBL/GenBank/DDBJ databases">
        <title>The genome of the soybean aphid Biotype 1, its phylome, world population structure and adaptation to the North American continent.</title>
        <authorList>
            <person name="Giordano R."/>
            <person name="Donthu R.K."/>
            <person name="Hernandez A.G."/>
            <person name="Wright C.L."/>
            <person name="Zimin A.V."/>
        </authorList>
    </citation>
    <scope>NUCLEOTIDE SEQUENCE [LARGE SCALE GENOMIC DNA]</scope>
    <source>
        <tissue evidence="3">Whole aphids</tissue>
    </source>
</reference>
<dbReference type="EMBL" id="VYZN01000043">
    <property type="protein sequence ID" value="KAE9530036.1"/>
    <property type="molecule type" value="Genomic_DNA"/>
</dbReference>
<evidence type="ECO:0000313" key="3">
    <source>
        <dbReference type="EMBL" id="KAE9530036.1"/>
    </source>
</evidence>
<dbReference type="InterPro" id="IPR052958">
    <property type="entry name" value="IFN-induced_PKR_regulator"/>
</dbReference>
<evidence type="ECO:0000256" key="1">
    <source>
        <dbReference type="SAM" id="MobiDB-lite"/>
    </source>
</evidence>
<sequence>MIVASFYYSDFSQADDHSTIDKEKNVTSGSRKRQLSKPIDFFFTKTPKNESTDNDIIQPTKTNANAGEPSTISTTSPTEIEKIENKTINIDSAFDHDIGRYFAHHWLVLSDLHRGFYFKYCVLFSDEYGFHQSSSELGKLVKKSLTSFAKLYGKDGYLTTHENSKYHKDAVQENRSRLRPTIETIILCGRQNILLRGHRDDGYVLEQNLKTIESVSSSIRSEDIEGEERRLSGKVLGHIVIDFCKKYTFELEKCVGIGTDNRAVMPSKINDTSTKAHSLLNTVTSSEFIVTTFALSDVLGTTLPLSRLLQSTKLDAVSAIDAYNDVSSVLQSKRENADSVFQQIFKKAQNMASKLDVEIIKPRIVKRSVYRANQLNSDSIPEVFYRISIYIPILDSVINDLQNRFSEDVLNSFDLRLLMPATIDFEALKKSKLKIMKLSEIYGGILKNNAICLEAEYDVCLAKWNRVKMNNGIIPETALEVLDVCDVDMFPAIHTLIHILATLPVSVATAESSFSTLRRLKTWLRTRMVEDRLNGLALMHIHRDISIDIEQVIDRFAKNKNRKLDFVL</sequence>
<keyword evidence="4" id="KW-1185">Reference proteome</keyword>
<accession>A0A6G0TDU9</accession>